<comment type="domain">
    <text evidence="11">The middle region has homology to RecA with ATPase motifs including the RadA KNRFG motif, while the C-terminus is homologous to Lon protease.</text>
</comment>
<dbReference type="PANTHER" id="PTHR32472">
    <property type="entry name" value="DNA REPAIR PROTEIN RADA"/>
    <property type="match status" value="1"/>
</dbReference>
<evidence type="ECO:0000313" key="15">
    <source>
        <dbReference type="EMBL" id="APG90505.1"/>
    </source>
</evidence>
<dbReference type="GO" id="GO:0000725">
    <property type="term" value="P:recombinational repair"/>
    <property type="evidence" value="ECO:0007669"/>
    <property type="project" value="UniProtKB-UniRule"/>
</dbReference>
<dbReference type="InterPro" id="IPR003593">
    <property type="entry name" value="AAA+_ATPase"/>
</dbReference>
<evidence type="ECO:0000256" key="7">
    <source>
        <dbReference type="ARBA" id="ARBA00022840"/>
    </source>
</evidence>
<dbReference type="STRING" id="194963.SAMCFNEI73_Ch1191"/>
<organism evidence="15 17">
    <name type="scientific">Sinorhizobium americanum</name>
    <dbReference type="NCBI Taxonomy" id="194963"/>
    <lineage>
        <taxon>Bacteria</taxon>
        <taxon>Pseudomonadati</taxon>
        <taxon>Pseudomonadota</taxon>
        <taxon>Alphaproteobacteria</taxon>
        <taxon>Hyphomicrobiales</taxon>
        <taxon>Rhizobiaceae</taxon>
        <taxon>Sinorhizobium/Ensifer group</taxon>
        <taxon>Sinorhizobium</taxon>
    </lineage>
</organism>
<gene>
    <name evidence="11 15" type="primary">radA</name>
    <name evidence="16" type="ORF">EV184_107195</name>
    <name evidence="15" type="ORF">SAMCFNEI73_Ch1191</name>
</gene>
<evidence type="ECO:0000256" key="10">
    <source>
        <dbReference type="ARBA" id="ARBA00023204"/>
    </source>
</evidence>
<feature type="short sequence motif" description="RadA KNRFG motif" evidence="11">
    <location>
        <begin position="254"/>
        <end position="258"/>
    </location>
</feature>
<dbReference type="RefSeq" id="WP_037379723.1">
    <property type="nucleotide sequence ID" value="NZ_CP013107.1"/>
</dbReference>
<dbReference type="InterPro" id="IPR027417">
    <property type="entry name" value="P-loop_NTPase"/>
</dbReference>
<dbReference type="SUPFAM" id="SSF52540">
    <property type="entry name" value="P-loop containing nucleoside triphosphate hydrolases"/>
    <property type="match status" value="1"/>
</dbReference>
<dbReference type="AlphaFoldDB" id="A0A1L3LKB8"/>
<evidence type="ECO:0000313" key="18">
    <source>
        <dbReference type="Proteomes" id="UP000295043"/>
    </source>
</evidence>
<evidence type="ECO:0000256" key="1">
    <source>
        <dbReference type="ARBA" id="ARBA00022723"/>
    </source>
</evidence>
<evidence type="ECO:0000256" key="6">
    <source>
        <dbReference type="ARBA" id="ARBA00022833"/>
    </source>
</evidence>
<keyword evidence="6 13" id="KW-0862">Zinc</keyword>
<keyword evidence="7 11" id="KW-0067">ATP-binding</keyword>
<feature type="region of interest" description="Lon-protease-like" evidence="11">
    <location>
        <begin position="353"/>
        <end position="467"/>
    </location>
</feature>
<dbReference type="SUPFAM" id="SSF54211">
    <property type="entry name" value="Ribosomal protein S5 domain 2-like"/>
    <property type="match status" value="1"/>
</dbReference>
<dbReference type="Proteomes" id="UP000295043">
    <property type="component" value="Unassembled WGS sequence"/>
</dbReference>
<dbReference type="PANTHER" id="PTHR32472:SF10">
    <property type="entry name" value="DNA REPAIR PROTEIN RADA-LIKE PROTEIN"/>
    <property type="match status" value="1"/>
</dbReference>
<dbReference type="InterPro" id="IPR041166">
    <property type="entry name" value="Rubredoxin_2"/>
</dbReference>
<evidence type="ECO:0000256" key="2">
    <source>
        <dbReference type="ARBA" id="ARBA00022741"/>
    </source>
</evidence>
<evidence type="ECO:0000256" key="13">
    <source>
        <dbReference type="RuleBase" id="RU003555"/>
    </source>
</evidence>
<dbReference type="InterPro" id="IPR004504">
    <property type="entry name" value="DNA_repair_RadA"/>
</dbReference>
<dbReference type="InterPro" id="IPR020588">
    <property type="entry name" value="RecA_ATP-bd"/>
</dbReference>
<dbReference type="EMBL" id="SLVU01000007">
    <property type="protein sequence ID" value="TCN30896.1"/>
    <property type="molecule type" value="Genomic_DNA"/>
</dbReference>
<dbReference type="Pfam" id="PF18073">
    <property type="entry name" value="Zn_ribbon_LapB"/>
    <property type="match status" value="1"/>
</dbReference>
<dbReference type="GO" id="GO:0008270">
    <property type="term" value="F:zinc ion binding"/>
    <property type="evidence" value="ECO:0007669"/>
    <property type="project" value="UniProtKB-KW"/>
</dbReference>
<dbReference type="Pfam" id="PF13481">
    <property type="entry name" value="AAA_25"/>
    <property type="match status" value="1"/>
</dbReference>
<dbReference type="EMBL" id="CP013107">
    <property type="protein sequence ID" value="APG90505.1"/>
    <property type="molecule type" value="Genomic_DNA"/>
</dbReference>
<keyword evidence="2 11" id="KW-0547">Nucleotide-binding</keyword>
<accession>A0A1L3LKB8</accession>
<protein>
    <recommendedName>
        <fullName evidence="11 12">DNA repair protein RadA</fullName>
    </recommendedName>
</protein>
<reference evidence="15 17" key="1">
    <citation type="submission" date="2015-10" db="EMBL/GenBank/DDBJ databases">
        <title>Genomic differences between typical nodule nitrogen-fixing rhizobial strains and those coming from bean seeds.</title>
        <authorList>
            <person name="Peralta H."/>
            <person name="Aguilar-Vera A."/>
            <person name="Diaz R."/>
            <person name="Mora Y."/>
            <person name="Martinez-Batallar G."/>
            <person name="Salazar E."/>
            <person name="Vargas-Lagunas C."/>
            <person name="Encarnacion S."/>
            <person name="Girard L."/>
            <person name="Mora J."/>
        </authorList>
    </citation>
    <scope>NUCLEOTIDE SEQUENCE [LARGE SCALE GENOMIC DNA]</scope>
    <source>
        <strain evidence="15 17">CFNEI 73</strain>
    </source>
</reference>
<keyword evidence="3 11" id="KW-0227">DNA damage</keyword>
<dbReference type="GO" id="GO:0140664">
    <property type="term" value="F:ATP-dependent DNA damage sensor activity"/>
    <property type="evidence" value="ECO:0007669"/>
    <property type="project" value="InterPro"/>
</dbReference>
<evidence type="ECO:0000256" key="4">
    <source>
        <dbReference type="ARBA" id="ARBA00022771"/>
    </source>
</evidence>
<dbReference type="Gene3D" id="3.40.50.300">
    <property type="entry name" value="P-loop containing nucleotide triphosphate hydrolases"/>
    <property type="match status" value="1"/>
</dbReference>
<reference evidence="16 18" key="2">
    <citation type="submission" date="2019-03" db="EMBL/GenBank/DDBJ databases">
        <title>Genomic Encyclopedia of Type Strains, Phase IV (KMG-V): Genome sequencing to study the core and pangenomes of soil and plant-associated prokaryotes.</title>
        <authorList>
            <person name="Whitman W."/>
        </authorList>
    </citation>
    <scope>NUCLEOTIDE SEQUENCE [LARGE SCALE GENOMIC DNA]</scope>
    <source>
        <strain evidence="16 18">23C40</strain>
    </source>
</reference>
<dbReference type="HAMAP" id="MF_01498">
    <property type="entry name" value="RadA_bact"/>
    <property type="match status" value="1"/>
</dbReference>
<dbReference type="InterPro" id="IPR020568">
    <property type="entry name" value="Ribosomal_Su5_D2-typ_SF"/>
</dbReference>
<evidence type="ECO:0000256" key="11">
    <source>
        <dbReference type="HAMAP-Rule" id="MF_01498"/>
    </source>
</evidence>
<dbReference type="Gene3D" id="3.30.230.10">
    <property type="match status" value="1"/>
</dbReference>
<dbReference type="GO" id="GO:0003684">
    <property type="term" value="F:damaged DNA binding"/>
    <property type="evidence" value="ECO:0007669"/>
    <property type="project" value="InterPro"/>
</dbReference>
<comment type="function">
    <text evidence="11">Plays a role in repairing double-strand DNA breaks, probably involving stabilizing or processing branched DNA or blocked replication forks.</text>
</comment>
<evidence type="ECO:0000259" key="14">
    <source>
        <dbReference type="PROSITE" id="PS50162"/>
    </source>
</evidence>
<feature type="domain" description="RecA family profile 1" evidence="14">
    <location>
        <begin position="67"/>
        <end position="217"/>
    </location>
</feature>
<evidence type="ECO:0000256" key="8">
    <source>
        <dbReference type="ARBA" id="ARBA00023016"/>
    </source>
</evidence>
<keyword evidence="9 11" id="KW-0238">DNA-binding</keyword>
<dbReference type="NCBIfam" id="TIGR00416">
    <property type="entry name" value="sms"/>
    <property type="match status" value="1"/>
</dbReference>
<dbReference type="PRINTS" id="PR01874">
    <property type="entry name" value="DNAREPAIRADA"/>
</dbReference>
<dbReference type="InterPro" id="IPR014721">
    <property type="entry name" value="Ribsml_uS5_D2-typ_fold_subgr"/>
</dbReference>
<dbReference type="CDD" id="cd01121">
    <property type="entry name" value="RadA_SMS_N"/>
    <property type="match status" value="1"/>
</dbReference>
<keyword evidence="10 11" id="KW-0234">DNA repair</keyword>
<evidence type="ECO:0000256" key="5">
    <source>
        <dbReference type="ARBA" id="ARBA00022801"/>
    </source>
</evidence>
<comment type="function">
    <text evidence="13">DNA-dependent ATPase involved in processing of recombination intermediates, plays a role in repairing DNA breaks. Stimulates the branch migration of RecA-mediated strand transfer reactions, allowing the 3' invading strand to extend heteroduplex DNA faster. Binds ssDNA in the presence of ADP but not other nucleotides, has ATPase activity that is stimulated by ssDNA and various branched DNA structures, but inhibited by SSB. Does not have RecA's homology-searching function.</text>
</comment>
<dbReference type="GO" id="GO:0005524">
    <property type="term" value="F:ATP binding"/>
    <property type="evidence" value="ECO:0007669"/>
    <property type="project" value="UniProtKB-UniRule"/>
</dbReference>
<evidence type="ECO:0000256" key="3">
    <source>
        <dbReference type="ARBA" id="ARBA00022763"/>
    </source>
</evidence>
<dbReference type="Pfam" id="PF13541">
    <property type="entry name" value="ChlI"/>
    <property type="match status" value="1"/>
</dbReference>
<dbReference type="Proteomes" id="UP000182306">
    <property type="component" value="Chromosome"/>
</dbReference>
<dbReference type="PROSITE" id="PS50162">
    <property type="entry name" value="RECA_2"/>
    <property type="match status" value="1"/>
</dbReference>
<feature type="binding site" evidence="11">
    <location>
        <begin position="96"/>
        <end position="103"/>
    </location>
    <ligand>
        <name>ATP</name>
        <dbReference type="ChEBI" id="CHEBI:30616"/>
    </ligand>
</feature>
<evidence type="ECO:0000313" key="17">
    <source>
        <dbReference type="Proteomes" id="UP000182306"/>
    </source>
</evidence>
<dbReference type="GO" id="GO:0005829">
    <property type="term" value="C:cytosol"/>
    <property type="evidence" value="ECO:0007669"/>
    <property type="project" value="TreeGrafter"/>
</dbReference>
<keyword evidence="8 11" id="KW-0346">Stress response</keyword>
<proteinExistence type="inferred from homology"/>
<dbReference type="OrthoDB" id="9803906at2"/>
<comment type="similarity">
    <text evidence="11 13">Belongs to the RecA family. RadA subfamily.</text>
</comment>
<keyword evidence="17" id="KW-1185">Reference proteome</keyword>
<keyword evidence="1 11" id="KW-0479">Metal-binding</keyword>
<dbReference type="SMART" id="SM00382">
    <property type="entry name" value="AAA"/>
    <property type="match status" value="1"/>
</dbReference>
<evidence type="ECO:0000256" key="9">
    <source>
        <dbReference type="ARBA" id="ARBA00023125"/>
    </source>
</evidence>
<keyword evidence="4 13" id="KW-0863">Zinc-finger</keyword>
<name>A0A1L3LKB8_9HYPH</name>
<sequence length="467" mass="49488">MAKTRTQFVCQNCGTVHSRWVGKCDGCGEWNTIVEEDPMGGIGGGPTRAPKKGRPVALTTLSGEIEEAPRIETGISELDRVTGGGFVRGSALLVGGDPGIGKSTVLMQAAAALSRRKHRVIYVSGEEAVAQVRLRAQRLGAADSDVLLAAETNVEDILATLSEGKRPDLVIIDSIQTLWSDTVDSAPGTVTQVRTGVQAMIRFAKQTGTAVVLVGHVTKEGQIAGPRVVEHMVDAVLYFEGDRGHHYRILRTVKNRFGPTDEIGVFEMSDQGLREVANPSELFLGERNEKSPGAAVFAGMEGTRPLLVEVQALVAPTSLGTPRRAVVGWDSARLSMILAVLEAHCGVRLGQHDVYLNVAGGYRISEPAADLAVASALVSSLAGLALPADCVYFGEVSLSGAVRPVSHTAQRLKEAEKLGFSQAVLPSATADLAKSGNGRWSEMESLPDLVARIAGSRRALQQTDEAE</sequence>
<dbReference type="FunFam" id="3.40.50.300:FF:000050">
    <property type="entry name" value="DNA repair protein RadA"/>
    <property type="match status" value="1"/>
</dbReference>
<evidence type="ECO:0000256" key="12">
    <source>
        <dbReference type="NCBIfam" id="TIGR00416"/>
    </source>
</evidence>
<keyword evidence="5" id="KW-0378">Hydrolase</keyword>
<dbReference type="KEGG" id="same:SAMCFNEI73_Ch1191"/>
<evidence type="ECO:0000313" key="16">
    <source>
        <dbReference type="EMBL" id="TCN30896.1"/>
    </source>
</evidence>
<dbReference type="GO" id="GO:0016787">
    <property type="term" value="F:hydrolase activity"/>
    <property type="evidence" value="ECO:0007669"/>
    <property type="project" value="UniProtKB-KW"/>
</dbReference>